<dbReference type="KEGG" id="nio:NITINOP_2726"/>
<proteinExistence type="predicted"/>
<feature type="compositionally biased region" description="Basic residues" evidence="3">
    <location>
        <begin position="124"/>
        <end position="136"/>
    </location>
</feature>
<evidence type="ECO:0000256" key="2">
    <source>
        <dbReference type="PROSITE-ProRule" id="PRU00169"/>
    </source>
</evidence>
<dbReference type="STRING" id="1715989.NITINOP_2726"/>
<dbReference type="Gene3D" id="3.40.50.2300">
    <property type="match status" value="1"/>
</dbReference>
<name>A0A0S4L0Z5_9BACT</name>
<dbReference type="InterPro" id="IPR011006">
    <property type="entry name" value="CheY-like_superfamily"/>
</dbReference>
<feature type="domain" description="Response regulatory" evidence="4">
    <location>
        <begin position="4"/>
        <end position="120"/>
    </location>
</feature>
<keyword evidence="6" id="KW-1185">Reference proteome</keyword>
<sequence>MSASIFIVDSSPAVRRMVEQISTPEGFEVLGFQDGPAALEAARRTNPALIIADYHLDHMTFSGFCRELHKLEHLSETRLISLINSADHPDEGHLRSLGVTACLNKPVQADELLDAIKTTVERHHHARNGASLKRRAWPPTAASTDSDQPNDVGTPVLNVFSDRQGEQVVIQHEPSQPSASTAPSPAGPQDAIKGFFDQILQSTVKEIENRFAEILPRMVEEALARHVRPMVEREIETRLGEMLSADRMAPLIQPVISQGLPSLVGKEMAQNEPLIRQAASDTAGLLIKEKLDQWITDHAEAGLREHTSDLLRVRIEAMDQTIKDEVQLTVTQRVTSQVDHIVRSIAQEAIDRSVQQVVPELAERHIKAELKRLTDPD</sequence>
<dbReference type="AlphaFoldDB" id="A0A0S4L0Z5"/>
<dbReference type="EMBL" id="LN885086">
    <property type="protein sequence ID" value="CUQ67698.1"/>
    <property type="molecule type" value="Genomic_DNA"/>
</dbReference>
<dbReference type="InterPro" id="IPR050595">
    <property type="entry name" value="Bact_response_regulator"/>
</dbReference>
<dbReference type="SUPFAM" id="SSF52172">
    <property type="entry name" value="CheY-like"/>
    <property type="match status" value="1"/>
</dbReference>
<dbReference type="RefSeq" id="WP_062486451.1">
    <property type="nucleotide sequence ID" value="NZ_LN885086.1"/>
</dbReference>
<evidence type="ECO:0000313" key="5">
    <source>
        <dbReference type="EMBL" id="CUQ67698.1"/>
    </source>
</evidence>
<gene>
    <name evidence="5" type="ORF">NITINOP_2726</name>
</gene>
<keyword evidence="1 2" id="KW-0597">Phosphoprotein</keyword>
<reference evidence="6" key="1">
    <citation type="submission" date="2015-09" db="EMBL/GenBank/DDBJ databases">
        <authorList>
            <person name="Daims H."/>
        </authorList>
    </citation>
    <scope>NUCLEOTIDE SEQUENCE [LARGE SCALE GENOMIC DNA]</scope>
</reference>
<dbReference type="PROSITE" id="PS50110">
    <property type="entry name" value="RESPONSE_REGULATORY"/>
    <property type="match status" value="1"/>
</dbReference>
<accession>A0A0S4L0Z5</accession>
<protein>
    <submittedName>
        <fullName evidence="5">Putative Response regulator, CheY like (Modular protein)</fullName>
    </submittedName>
</protein>
<evidence type="ECO:0000256" key="1">
    <source>
        <dbReference type="ARBA" id="ARBA00022553"/>
    </source>
</evidence>
<feature type="compositionally biased region" description="Low complexity" evidence="3">
    <location>
        <begin position="174"/>
        <end position="184"/>
    </location>
</feature>
<evidence type="ECO:0000256" key="3">
    <source>
        <dbReference type="SAM" id="MobiDB-lite"/>
    </source>
</evidence>
<dbReference type="GO" id="GO:0000160">
    <property type="term" value="P:phosphorelay signal transduction system"/>
    <property type="evidence" value="ECO:0007669"/>
    <property type="project" value="InterPro"/>
</dbReference>
<organism evidence="5 6">
    <name type="scientific">Candidatus Nitrospira inopinata</name>
    <dbReference type="NCBI Taxonomy" id="1715989"/>
    <lineage>
        <taxon>Bacteria</taxon>
        <taxon>Pseudomonadati</taxon>
        <taxon>Nitrospirota</taxon>
        <taxon>Nitrospiria</taxon>
        <taxon>Nitrospirales</taxon>
        <taxon>Nitrospiraceae</taxon>
        <taxon>Nitrospira</taxon>
    </lineage>
</organism>
<dbReference type="OrthoDB" id="9782655at2"/>
<dbReference type="PANTHER" id="PTHR44591">
    <property type="entry name" value="STRESS RESPONSE REGULATOR PROTEIN 1"/>
    <property type="match status" value="1"/>
</dbReference>
<dbReference type="PANTHER" id="PTHR44591:SF3">
    <property type="entry name" value="RESPONSE REGULATORY DOMAIN-CONTAINING PROTEIN"/>
    <property type="match status" value="1"/>
</dbReference>
<evidence type="ECO:0000259" key="4">
    <source>
        <dbReference type="PROSITE" id="PS50110"/>
    </source>
</evidence>
<dbReference type="Pfam" id="PF00072">
    <property type="entry name" value="Response_reg"/>
    <property type="match status" value="1"/>
</dbReference>
<feature type="modified residue" description="4-aspartylphosphate" evidence="2">
    <location>
        <position position="53"/>
    </location>
</feature>
<feature type="region of interest" description="Disordered" evidence="3">
    <location>
        <begin position="124"/>
        <end position="152"/>
    </location>
</feature>
<evidence type="ECO:0000313" key="6">
    <source>
        <dbReference type="Proteomes" id="UP000066284"/>
    </source>
</evidence>
<dbReference type="InterPro" id="IPR001789">
    <property type="entry name" value="Sig_transdc_resp-reg_receiver"/>
</dbReference>
<dbReference type="Proteomes" id="UP000066284">
    <property type="component" value="Chromosome 1"/>
</dbReference>
<feature type="region of interest" description="Disordered" evidence="3">
    <location>
        <begin position="169"/>
        <end position="188"/>
    </location>
</feature>
<feature type="compositionally biased region" description="Polar residues" evidence="3">
    <location>
        <begin position="141"/>
        <end position="151"/>
    </location>
</feature>
<dbReference type="SMART" id="SM00448">
    <property type="entry name" value="REC"/>
    <property type="match status" value="1"/>
</dbReference>